<gene>
    <name evidence="1" type="ORF">CFB84_43805</name>
</gene>
<reference evidence="2" key="1">
    <citation type="submission" date="2017-06" db="EMBL/GenBank/DDBJ databases">
        <authorList>
            <person name="LiPuma J."/>
            <person name="Spilker T."/>
        </authorList>
    </citation>
    <scope>NUCLEOTIDE SEQUENCE [LARGE SCALE GENOMIC DNA]</scope>
    <source>
        <strain evidence="2">AU17325</strain>
    </source>
</reference>
<dbReference type="OrthoDB" id="7274454at2"/>
<comment type="caution">
    <text evidence="1">The sequence shown here is derived from an EMBL/GenBank/DDBJ whole genome shotgun (WGS) entry which is preliminary data.</text>
</comment>
<dbReference type="EMBL" id="NKFA01000057">
    <property type="protein sequence ID" value="OXI29564.1"/>
    <property type="molecule type" value="Genomic_DNA"/>
</dbReference>
<reference evidence="1 2" key="2">
    <citation type="submission" date="2017-08" db="EMBL/GenBank/DDBJ databases">
        <title>WGS of novel Burkholderia cepaca complex species.</title>
        <authorList>
            <person name="Lipuma J."/>
            <person name="Spilker T."/>
        </authorList>
    </citation>
    <scope>NUCLEOTIDE SEQUENCE [LARGE SCALE GENOMIC DNA]</scope>
    <source>
        <strain evidence="1 2">AU17325</strain>
    </source>
</reference>
<evidence type="ECO:0000313" key="1">
    <source>
        <dbReference type="EMBL" id="OXI29564.1"/>
    </source>
</evidence>
<protein>
    <submittedName>
        <fullName evidence="1">Uncharacterized protein</fullName>
    </submittedName>
</protein>
<dbReference type="Proteomes" id="UP000214600">
    <property type="component" value="Unassembled WGS sequence"/>
</dbReference>
<name>A0A228HHA9_9BURK</name>
<evidence type="ECO:0000313" key="2">
    <source>
        <dbReference type="Proteomes" id="UP000214600"/>
    </source>
</evidence>
<dbReference type="AlphaFoldDB" id="A0A228HHA9"/>
<organism evidence="1 2">
    <name type="scientific">Burkholderia aenigmatica</name>
    <dbReference type="NCBI Taxonomy" id="2015348"/>
    <lineage>
        <taxon>Bacteria</taxon>
        <taxon>Pseudomonadati</taxon>
        <taxon>Pseudomonadota</taxon>
        <taxon>Betaproteobacteria</taxon>
        <taxon>Burkholderiales</taxon>
        <taxon>Burkholderiaceae</taxon>
        <taxon>Burkholderia</taxon>
        <taxon>Burkholderia cepacia complex</taxon>
    </lineage>
</organism>
<dbReference type="RefSeq" id="WP_089454835.1">
    <property type="nucleotide sequence ID" value="NZ_NKFA01000057.1"/>
</dbReference>
<accession>A0A228HHA9</accession>
<proteinExistence type="predicted"/>
<sequence length="220" mass="23170">MSMTRDAWEALYGTNPILLNGGIMGNISLPLPIGSLLSLTTSGLSAGLSLLGNSAPIALSQIKFSPNPGTALYQAQNPTYPTADLKTAANASILLPTQITMMMHFPAQNAGGYEIKSAALTALKTILERHQQLGGTFTVIHPAYFYTGCLLNQLVDQTAGTKNVATSWMWVFDQPLTTQTSALGDFLNGTMDAITNGAKDLSAPLGKLLDGVGDVLNNIL</sequence>